<dbReference type="InterPro" id="IPR037923">
    <property type="entry name" value="HTH-like"/>
</dbReference>
<evidence type="ECO:0000313" key="6">
    <source>
        <dbReference type="EMBL" id="MST95943.1"/>
    </source>
</evidence>
<dbReference type="Proteomes" id="UP000435649">
    <property type="component" value="Unassembled WGS sequence"/>
</dbReference>
<evidence type="ECO:0000256" key="2">
    <source>
        <dbReference type="ARBA" id="ARBA00023125"/>
    </source>
</evidence>
<keyword evidence="4" id="KW-0812">Transmembrane</keyword>
<feature type="transmembrane region" description="Helical" evidence="4">
    <location>
        <begin position="114"/>
        <end position="136"/>
    </location>
</feature>
<comment type="caution">
    <text evidence="6">The sequence shown here is derived from an EMBL/GenBank/DDBJ whole genome shotgun (WGS) entry which is preliminary data.</text>
</comment>
<dbReference type="PROSITE" id="PS01124">
    <property type="entry name" value="HTH_ARAC_FAMILY_2"/>
    <property type="match status" value="1"/>
</dbReference>
<dbReference type="GO" id="GO:0043565">
    <property type="term" value="F:sequence-specific DNA binding"/>
    <property type="evidence" value="ECO:0007669"/>
    <property type="project" value="InterPro"/>
</dbReference>
<dbReference type="InterPro" id="IPR020449">
    <property type="entry name" value="Tscrpt_reg_AraC-type_HTH"/>
</dbReference>
<feature type="domain" description="HTH araC/xylS-type" evidence="5">
    <location>
        <begin position="190"/>
        <end position="288"/>
    </location>
</feature>
<name>A0A844FYI3_9BACT</name>
<dbReference type="InterPro" id="IPR009057">
    <property type="entry name" value="Homeodomain-like_sf"/>
</dbReference>
<keyword evidence="1" id="KW-0805">Transcription regulation</keyword>
<evidence type="ECO:0000259" key="5">
    <source>
        <dbReference type="PROSITE" id="PS01124"/>
    </source>
</evidence>
<dbReference type="InterPro" id="IPR050204">
    <property type="entry name" value="AraC_XylS_family_regulators"/>
</dbReference>
<dbReference type="SUPFAM" id="SSF51215">
    <property type="entry name" value="Regulatory protein AraC"/>
    <property type="match status" value="1"/>
</dbReference>
<dbReference type="RefSeq" id="WP_154416910.1">
    <property type="nucleotide sequence ID" value="NZ_VUNS01000002.1"/>
</dbReference>
<evidence type="ECO:0000313" key="7">
    <source>
        <dbReference type="Proteomes" id="UP000435649"/>
    </source>
</evidence>
<sequence>MAIENTPQRKELFDISADVICHSRSHCASWLPPEAETLPLWPEFVGRVTYRPGGYVAHDSYYLYAFELPLEGSLRIVERDTETRIDPGMVGIIHRGEDSRLFTSDADGCRKLAFGMRGVALGGIVAAAGLAGRIAVRLRNPERLIRLVLRLESLLGMRRVADIPAIAGLGMELLTELALSVTLPRDERLEQAVNLFAINVPNRISVSRIAASCHVSPATLGRLFRQEFGRSPQAYFRDLRMQTARGLLADPAMPVKHVAAQVGFSDVFSFSREFRKAEGISPREFRRRLSEARPERNPDDRLG</sequence>
<dbReference type="Gene3D" id="1.10.10.60">
    <property type="entry name" value="Homeodomain-like"/>
    <property type="match status" value="2"/>
</dbReference>
<evidence type="ECO:0000256" key="4">
    <source>
        <dbReference type="SAM" id="Phobius"/>
    </source>
</evidence>
<proteinExistence type="predicted"/>
<dbReference type="SUPFAM" id="SSF46689">
    <property type="entry name" value="Homeodomain-like"/>
    <property type="match status" value="2"/>
</dbReference>
<dbReference type="PANTHER" id="PTHR46796">
    <property type="entry name" value="HTH-TYPE TRANSCRIPTIONAL ACTIVATOR RHAS-RELATED"/>
    <property type="match status" value="1"/>
</dbReference>
<keyword evidence="4" id="KW-0472">Membrane</keyword>
<keyword evidence="3" id="KW-0804">Transcription</keyword>
<reference evidence="6 7" key="1">
    <citation type="submission" date="2019-08" db="EMBL/GenBank/DDBJ databases">
        <title>In-depth cultivation of the pig gut microbiome towards novel bacterial diversity and tailored functional studies.</title>
        <authorList>
            <person name="Wylensek D."/>
            <person name="Hitch T.C.A."/>
            <person name="Clavel T."/>
        </authorList>
    </citation>
    <scope>NUCLEOTIDE SEQUENCE [LARGE SCALE GENOMIC DNA]</scope>
    <source>
        <strain evidence="6 7">BBE-744-WT-12</strain>
    </source>
</reference>
<organism evidence="6 7">
    <name type="scientific">Victivallis lenta</name>
    <dbReference type="NCBI Taxonomy" id="2606640"/>
    <lineage>
        <taxon>Bacteria</taxon>
        <taxon>Pseudomonadati</taxon>
        <taxon>Lentisphaerota</taxon>
        <taxon>Lentisphaeria</taxon>
        <taxon>Victivallales</taxon>
        <taxon>Victivallaceae</taxon>
        <taxon>Victivallis</taxon>
    </lineage>
</organism>
<dbReference type="Pfam" id="PF12833">
    <property type="entry name" value="HTH_18"/>
    <property type="match status" value="1"/>
</dbReference>
<evidence type="ECO:0000256" key="1">
    <source>
        <dbReference type="ARBA" id="ARBA00023015"/>
    </source>
</evidence>
<dbReference type="SMART" id="SM00342">
    <property type="entry name" value="HTH_ARAC"/>
    <property type="match status" value="1"/>
</dbReference>
<keyword evidence="7" id="KW-1185">Reference proteome</keyword>
<dbReference type="EMBL" id="VUNS01000002">
    <property type="protein sequence ID" value="MST95943.1"/>
    <property type="molecule type" value="Genomic_DNA"/>
</dbReference>
<keyword evidence="2" id="KW-0238">DNA-binding</keyword>
<dbReference type="InterPro" id="IPR018060">
    <property type="entry name" value="HTH_AraC"/>
</dbReference>
<evidence type="ECO:0000256" key="3">
    <source>
        <dbReference type="ARBA" id="ARBA00023163"/>
    </source>
</evidence>
<keyword evidence="4" id="KW-1133">Transmembrane helix</keyword>
<gene>
    <name evidence="6" type="ORF">FYJ85_02650</name>
</gene>
<dbReference type="PRINTS" id="PR00032">
    <property type="entry name" value="HTHARAC"/>
</dbReference>
<dbReference type="GO" id="GO:0003700">
    <property type="term" value="F:DNA-binding transcription factor activity"/>
    <property type="evidence" value="ECO:0007669"/>
    <property type="project" value="InterPro"/>
</dbReference>
<dbReference type="AlphaFoldDB" id="A0A844FYI3"/>
<protein>
    <submittedName>
        <fullName evidence="6">Helix-turn-helix transcriptional regulator</fullName>
    </submittedName>
</protein>
<accession>A0A844FYI3</accession>